<organism evidence="1 2">
    <name type="scientific">Octopus vulgaris</name>
    <name type="common">Common octopus</name>
    <dbReference type="NCBI Taxonomy" id="6645"/>
    <lineage>
        <taxon>Eukaryota</taxon>
        <taxon>Metazoa</taxon>
        <taxon>Spiralia</taxon>
        <taxon>Lophotrochozoa</taxon>
        <taxon>Mollusca</taxon>
        <taxon>Cephalopoda</taxon>
        <taxon>Coleoidea</taxon>
        <taxon>Octopodiformes</taxon>
        <taxon>Octopoda</taxon>
        <taxon>Incirrata</taxon>
        <taxon>Octopodidae</taxon>
        <taxon>Octopus</taxon>
    </lineage>
</organism>
<reference evidence="1" key="1">
    <citation type="submission" date="2023-08" db="EMBL/GenBank/DDBJ databases">
        <authorList>
            <person name="Alioto T."/>
            <person name="Alioto T."/>
            <person name="Gomez Garrido J."/>
        </authorList>
    </citation>
    <scope>NUCLEOTIDE SEQUENCE</scope>
</reference>
<evidence type="ECO:0000313" key="1">
    <source>
        <dbReference type="EMBL" id="CAI9739954.1"/>
    </source>
</evidence>
<dbReference type="AlphaFoldDB" id="A0AA36FK48"/>
<proteinExistence type="predicted"/>
<sequence>MTHDEDYTIVKRVGEHLHSSCASVPKVRKTLADLKAQAAASQESSRSLIATIREKLDDKEMALMPPSSHVSRNIRNWRQAKCWGTMSSRSAHYASMLP</sequence>
<protein>
    <submittedName>
        <fullName evidence="1">Uncharacterized protein</fullName>
    </submittedName>
</protein>
<dbReference type="EMBL" id="OX597837">
    <property type="protein sequence ID" value="CAI9739954.1"/>
    <property type="molecule type" value="Genomic_DNA"/>
</dbReference>
<evidence type="ECO:0000313" key="2">
    <source>
        <dbReference type="Proteomes" id="UP001162480"/>
    </source>
</evidence>
<name>A0AA36FK48_OCTVU</name>
<accession>A0AA36FK48</accession>
<dbReference type="Proteomes" id="UP001162480">
    <property type="component" value="Chromosome 24"/>
</dbReference>
<gene>
    <name evidence="1" type="ORF">OCTVUL_1B015566</name>
</gene>
<keyword evidence="2" id="KW-1185">Reference proteome</keyword>